<protein>
    <recommendedName>
        <fullName evidence="5">biotin--[biotin carboxyl-carrier protein] ligase</fullName>
        <ecNumber evidence="5">6.3.4.15</ecNumber>
    </recommendedName>
</protein>
<dbReference type="SUPFAM" id="SSF55681">
    <property type="entry name" value="Class II aaRS and biotin synthetases"/>
    <property type="match status" value="1"/>
</dbReference>
<dbReference type="PANTHER" id="PTHR12835:SF5">
    <property type="entry name" value="BIOTIN--PROTEIN LIGASE"/>
    <property type="match status" value="1"/>
</dbReference>
<gene>
    <name evidence="7" type="ORF">FHX49_001935</name>
</gene>
<accession>A0A7W4YP37</accession>
<dbReference type="InterPro" id="IPR004143">
    <property type="entry name" value="BPL_LPL_catalytic"/>
</dbReference>
<name>A0A7W4YP37_9MICO</name>
<reference evidence="7 8" key="1">
    <citation type="submission" date="2020-08" db="EMBL/GenBank/DDBJ databases">
        <title>Sequencing the genomes of 1000 actinobacteria strains.</title>
        <authorList>
            <person name="Klenk H.-P."/>
        </authorList>
    </citation>
    <scope>NUCLEOTIDE SEQUENCE [LARGE SCALE GENOMIC DNA]</scope>
    <source>
        <strain evidence="7 8">DSM 27099</strain>
    </source>
</reference>
<evidence type="ECO:0000256" key="1">
    <source>
        <dbReference type="ARBA" id="ARBA00022598"/>
    </source>
</evidence>
<dbReference type="GO" id="GO:0005524">
    <property type="term" value="F:ATP binding"/>
    <property type="evidence" value="ECO:0007669"/>
    <property type="project" value="UniProtKB-KW"/>
</dbReference>
<feature type="domain" description="BPL/LPL catalytic" evidence="6">
    <location>
        <begin position="12"/>
        <end position="195"/>
    </location>
</feature>
<dbReference type="Pfam" id="PF02237">
    <property type="entry name" value="BPL_C"/>
    <property type="match status" value="1"/>
</dbReference>
<dbReference type="PROSITE" id="PS51733">
    <property type="entry name" value="BPL_LPL_CATALYTIC"/>
    <property type="match status" value="1"/>
</dbReference>
<evidence type="ECO:0000256" key="3">
    <source>
        <dbReference type="ARBA" id="ARBA00022840"/>
    </source>
</evidence>
<dbReference type="NCBIfam" id="TIGR00121">
    <property type="entry name" value="birA_ligase"/>
    <property type="match status" value="1"/>
</dbReference>
<dbReference type="Gene3D" id="3.30.930.10">
    <property type="entry name" value="Bira Bifunctional Protein, Domain 2"/>
    <property type="match status" value="1"/>
</dbReference>
<dbReference type="RefSeq" id="WP_165139179.1">
    <property type="nucleotide sequence ID" value="NZ_CP049255.1"/>
</dbReference>
<organism evidence="7 8">
    <name type="scientific">Microbacterium endophyticum</name>
    <dbReference type="NCBI Taxonomy" id="1526412"/>
    <lineage>
        <taxon>Bacteria</taxon>
        <taxon>Bacillati</taxon>
        <taxon>Actinomycetota</taxon>
        <taxon>Actinomycetes</taxon>
        <taxon>Micrococcales</taxon>
        <taxon>Microbacteriaceae</taxon>
        <taxon>Microbacterium</taxon>
    </lineage>
</organism>
<dbReference type="CDD" id="cd16442">
    <property type="entry name" value="BPL"/>
    <property type="match status" value="1"/>
</dbReference>
<keyword evidence="2" id="KW-0547">Nucleotide-binding</keyword>
<dbReference type="AlphaFoldDB" id="A0A7W4YP37"/>
<evidence type="ECO:0000313" key="8">
    <source>
        <dbReference type="Proteomes" id="UP000529310"/>
    </source>
</evidence>
<dbReference type="GO" id="GO:0005737">
    <property type="term" value="C:cytoplasm"/>
    <property type="evidence" value="ECO:0007669"/>
    <property type="project" value="TreeGrafter"/>
</dbReference>
<evidence type="ECO:0000259" key="6">
    <source>
        <dbReference type="PROSITE" id="PS51733"/>
    </source>
</evidence>
<dbReference type="InterPro" id="IPR004408">
    <property type="entry name" value="Biotin_CoA_COase_ligase"/>
</dbReference>
<keyword evidence="1 7" id="KW-0436">Ligase</keyword>
<sequence>MPIPTEGYPLTAAVSPRVQIVEATDSTNADVVAAVSADPDAWPHLSLLLTTDQRAGRGRLDRTWTAPAGTALAVSVVLRVPELPIQFRGWLPLLSGVAMTTAVRAQLSGSGHITGLKWPNDVLVDGGKISGILAEVVPGRPDIVVVGVGTNTSMSAVDLPVATATSFAAMGVDCNDDALLATFVRELADHITRLMGAVDTQGARAEVESVCTTIGSDVVVSLPDSTRLSGQATALDDDGRLVVKTTEGAEVAVAAGDVVHVRSTLSAS</sequence>
<dbReference type="InterPro" id="IPR003142">
    <property type="entry name" value="BPL_C"/>
</dbReference>
<keyword evidence="8" id="KW-1185">Reference proteome</keyword>
<proteinExistence type="predicted"/>
<dbReference type="InterPro" id="IPR008988">
    <property type="entry name" value="Transcriptional_repressor_C"/>
</dbReference>
<dbReference type="SUPFAM" id="SSF50037">
    <property type="entry name" value="C-terminal domain of transcriptional repressors"/>
    <property type="match status" value="1"/>
</dbReference>
<evidence type="ECO:0000256" key="2">
    <source>
        <dbReference type="ARBA" id="ARBA00022741"/>
    </source>
</evidence>
<dbReference type="InterPro" id="IPR045864">
    <property type="entry name" value="aa-tRNA-synth_II/BPL/LPL"/>
</dbReference>
<keyword evidence="4" id="KW-0092">Biotin</keyword>
<keyword evidence="3" id="KW-0067">ATP-binding</keyword>
<dbReference type="EMBL" id="JACHWQ010000005">
    <property type="protein sequence ID" value="MBB2976361.1"/>
    <property type="molecule type" value="Genomic_DNA"/>
</dbReference>
<dbReference type="GO" id="GO:0004077">
    <property type="term" value="F:biotin--[biotin carboxyl-carrier protein] ligase activity"/>
    <property type="evidence" value="ECO:0007669"/>
    <property type="project" value="UniProtKB-EC"/>
</dbReference>
<evidence type="ECO:0000256" key="5">
    <source>
        <dbReference type="ARBA" id="ARBA00024227"/>
    </source>
</evidence>
<dbReference type="EC" id="6.3.4.15" evidence="5"/>
<dbReference type="Pfam" id="PF03099">
    <property type="entry name" value="BPL_LplA_LipB"/>
    <property type="match status" value="1"/>
</dbReference>
<comment type="caution">
    <text evidence="7">The sequence shown here is derived from an EMBL/GenBank/DDBJ whole genome shotgun (WGS) entry which is preliminary data.</text>
</comment>
<evidence type="ECO:0000256" key="4">
    <source>
        <dbReference type="ARBA" id="ARBA00023267"/>
    </source>
</evidence>
<dbReference type="Gene3D" id="2.30.30.100">
    <property type="match status" value="1"/>
</dbReference>
<dbReference type="PANTHER" id="PTHR12835">
    <property type="entry name" value="BIOTIN PROTEIN LIGASE"/>
    <property type="match status" value="1"/>
</dbReference>
<dbReference type="Proteomes" id="UP000529310">
    <property type="component" value="Unassembled WGS sequence"/>
</dbReference>
<evidence type="ECO:0000313" key="7">
    <source>
        <dbReference type="EMBL" id="MBB2976361.1"/>
    </source>
</evidence>